<dbReference type="InterPro" id="IPR012792">
    <property type="entry name" value="3-oxoacid_CoA-transf_A"/>
</dbReference>
<dbReference type="Proteomes" id="UP000520011">
    <property type="component" value="Unassembled WGS sequence"/>
</dbReference>
<dbReference type="InterPro" id="IPR037171">
    <property type="entry name" value="NagB/RpiA_transferase-like"/>
</dbReference>
<dbReference type="InterPro" id="IPR004163">
    <property type="entry name" value="CoA_transf_BS"/>
</dbReference>
<name>A0A7W8IM52_9BACL</name>
<comment type="similarity">
    <text evidence="1">Belongs to the 3-oxoacid CoA-transferase subunit A family.</text>
</comment>
<dbReference type="AlphaFoldDB" id="A0A7W8IM52"/>
<dbReference type="NCBIfam" id="TIGR02429">
    <property type="entry name" value="pcaI_scoA_fam"/>
    <property type="match status" value="1"/>
</dbReference>
<dbReference type="GO" id="GO:0047371">
    <property type="term" value="F:butyrate-acetoacetate CoA-transferase activity"/>
    <property type="evidence" value="ECO:0007669"/>
    <property type="project" value="UniProtKB-EC"/>
</dbReference>
<dbReference type="PANTHER" id="PTHR13707">
    <property type="entry name" value="KETOACID-COENZYME A TRANSFERASE"/>
    <property type="match status" value="1"/>
</dbReference>
<keyword evidence="4" id="KW-1185">Reference proteome</keyword>
<dbReference type="RefSeq" id="WP_183250821.1">
    <property type="nucleotide sequence ID" value="NZ_JACHEP010000001.1"/>
</dbReference>
<gene>
    <name evidence="3" type="ORF">HNQ34_000105</name>
</gene>
<dbReference type="Pfam" id="PF01144">
    <property type="entry name" value="CoA_trans"/>
    <property type="match status" value="1"/>
</dbReference>
<evidence type="ECO:0000313" key="3">
    <source>
        <dbReference type="EMBL" id="MBB5323028.1"/>
    </source>
</evidence>
<protein>
    <submittedName>
        <fullName evidence="3">Acetate CoA/acetoacetate CoA-transferase alpha subunit</fullName>
        <ecNumber evidence="3">2.8.3.8</ecNumber>
        <ecNumber evidence="3">2.8.3.9</ecNumber>
    </submittedName>
</protein>
<dbReference type="SMART" id="SM00882">
    <property type="entry name" value="CoA_trans"/>
    <property type="match status" value="1"/>
</dbReference>
<dbReference type="InterPro" id="IPR004165">
    <property type="entry name" value="CoA_trans_fam_I"/>
</dbReference>
<evidence type="ECO:0000256" key="1">
    <source>
        <dbReference type="ARBA" id="ARBA00005612"/>
    </source>
</evidence>
<accession>A0A7W8IM52</accession>
<dbReference type="EMBL" id="JACHEP010000001">
    <property type="protein sequence ID" value="MBB5323028.1"/>
    <property type="molecule type" value="Genomic_DNA"/>
</dbReference>
<keyword evidence="2 3" id="KW-0808">Transferase</keyword>
<dbReference type="SUPFAM" id="SSF100950">
    <property type="entry name" value="NagB/RpiA/CoA transferase-like"/>
    <property type="match status" value="1"/>
</dbReference>
<comment type="caution">
    <text evidence="3">The sequence shown here is derived from an EMBL/GenBank/DDBJ whole genome shotgun (WGS) entry which is preliminary data.</text>
</comment>
<reference evidence="3 4" key="1">
    <citation type="submission" date="2020-08" db="EMBL/GenBank/DDBJ databases">
        <title>Genomic Encyclopedia of Type Strains, Phase IV (KMG-IV): sequencing the most valuable type-strain genomes for metagenomic binning, comparative biology and taxonomic classification.</title>
        <authorList>
            <person name="Goeker M."/>
        </authorList>
    </citation>
    <scope>NUCLEOTIDE SEQUENCE [LARGE SCALE GENOMIC DNA]</scope>
    <source>
        <strain evidence="3 4">DSM 16325</strain>
    </source>
</reference>
<organism evidence="3 4">
    <name type="scientific">Anoxybacteroides tepidamans</name>
    <dbReference type="NCBI Taxonomy" id="265948"/>
    <lineage>
        <taxon>Bacteria</taxon>
        <taxon>Bacillati</taxon>
        <taxon>Bacillota</taxon>
        <taxon>Bacilli</taxon>
        <taxon>Bacillales</taxon>
        <taxon>Anoxybacillaceae</taxon>
        <taxon>Anoxybacteroides</taxon>
    </lineage>
</organism>
<dbReference type="PANTHER" id="PTHR13707:SF60">
    <property type="entry name" value="ACETATE COA-TRANSFERASE SUBUNIT ALPHA"/>
    <property type="match status" value="1"/>
</dbReference>
<dbReference type="GO" id="GO:0008775">
    <property type="term" value="F:acetate CoA-transferase activity"/>
    <property type="evidence" value="ECO:0007669"/>
    <property type="project" value="UniProtKB-EC"/>
</dbReference>
<proteinExistence type="inferred from homology"/>
<evidence type="ECO:0000313" key="4">
    <source>
        <dbReference type="Proteomes" id="UP000520011"/>
    </source>
</evidence>
<dbReference type="EC" id="2.8.3.9" evidence="3"/>
<dbReference type="Gene3D" id="3.40.1080.10">
    <property type="entry name" value="Glutaconate Coenzyme A-transferase"/>
    <property type="match status" value="1"/>
</dbReference>
<dbReference type="PROSITE" id="PS01273">
    <property type="entry name" value="COA_TRANSF_1"/>
    <property type="match status" value="1"/>
</dbReference>
<evidence type="ECO:0000256" key="2">
    <source>
        <dbReference type="ARBA" id="ARBA00022679"/>
    </source>
</evidence>
<sequence length="233" mass="25127">MTKVRNEYGKIISIEQAVEKITDGCSLMVGGFGGVGSPPSLLQAIFDKGVQQLTLICNDTAFPHIGVGPLVSQGRVKKAIVSHIGSNPIAGKRLHEGTLEVEFCPQGVLVERIRAGGAGLGGILVDIGVNHEWLAKGKQTIEVDGKRFLLELPLTADISLVYAKKADPFGNLIYDKSARNTNPLVAMAGVMTIAEVEEIVPLGELDPEEIVTPGVFVHYIVQSYGVNWKWIWE</sequence>
<dbReference type="EC" id="2.8.3.8" evidence="3"/>